<comment type="cofactor">
    <cofactor evidence="10">
        <name>[4Fe-4S] cluster</name>
        <dbReference type="ChEBI" id="CHEBI:49883"/>
    </cofactor>
    <text evidence="10">Binds 1 [4Fe-4S] cluster per subunit. The cluster is coordinated with 3 cysteines and an exchangeable S-adenosyl-L-methionine.</text>
</comment>
<organism evidence="12 13">
    <name type="scientific">Tenacibaculum maritimum NCIMB 2154</name>
    <dbReference type="NCBI Taxonomy" id="1349785"/>
    <lineage>
        <taxon>Bacteria</taxon>
        <taxon>Pseudomonadati</taxon>
        <taxon>Bacteroidota</taxon>
        <taxon>Flavobacteriia</taxon>
        <taxon>Flavobacteriales</taxon>
        <taxon>Flavobacteriaceae</taxon>
        <taxon>Tenacibaculum</taxon>
    </lineage>
</organism>
<keyword evidence="3 10" id="KW-0949">S-adenosyl-L-methionine</keyword>
<comment type="similarity">
    <text evidence="10">Belongs to the ThiC family.</text>
</comment>
<comment type="pathway">
    <text evidence="10">Cofactor biosynthesis; thiamine diphosphate biosynthesis.</text>
</comment>
<dbReference type="InterPro" id="IPR037509">
    <property type="entry name" value="ThiC"/>
</dbReference>
<dbReference type="EMBL" id="LT634361">
    <property type="protein sequence ID" value="SFZ82562.1"/>
    <property type="molecule type" value="Genomic_DNA"/>
</dbReference>
<comment type="catalytic activity">
    <reaction evidence="10">
        <text>5-amino-1-(5-phospho-beta-D-ribosyl)imidazole + S-adenosyl-L-methionine = 4-amino-2-methyl-5-(phosphooxymethyl)pyrimidine + CO + 5'-deoxyadenosine + formate + L-methionine + 3 H(+)</text>
        <dbReference type="Rhea" id="RHEA:24840"/>
        <dbReference type="ChEBI" id="CHEBI:15378"/>
        <dbReference type="ChEBI" id="CHEBI:15740"/>
        <dbReference type="ChEBI" id="CHEBI:17245"/>
        <dbReference type="ChEBI" id="CHEBI:17319"/>
        <dbReference type="ChEBI" id="CHEBI:57844"/>
        <dbReference type="ChEBI" id="CHEBI:58354"/>
        <dbReference type="ChEBI" id="CHEBI:59789"/>
        <dbReference type="ChEBI" id="CHEBI:137981"/>
        <dbReference type="EC" id="4.1.99.17"/>
    </reaction>
</comment>
<dbReference type="SFLD" id="SFLDF00407">
    <property type="entry name" value="phosphomethylpyrimidine_syntha"/>
    <property type="match status" value="1"/>
</dbReference>
<dbReference type="Pfam" id="PF13667">
    <property type="entry name" value="ThiC-associated"/>
    <property type="match status" value="1"/>
</dbReference>
<keyword evidence="5 10" id="KW-0862">Zinc</keyword>
<feature type="binding site" evidence="10">
    <location>
        <begin position="340"/>
        <end position="342"/>
    </location>
    <ligand>
        <name>substrate</name>
    </ligand>
</feature>
<evidence type="ECO:0000256" key="10">
    <source>
        <dbReference type="HAMAP-Rule" id="MF_00089"/>
    </source>
</evidence>
<feature type="binding site" evidence="10">
    <location>
        <position position="576"/>
    </location>
    <ligand>
        <name>[4Fe-4S] cluster</name>
        <dbReference type="ChEBI" id="CHEBI:49883"/>
        <note>4Fe-4S-S-AdoMet</note>
    </ligand>
</feature>
<feature type="binding site" evidence="10">
    <location>
        <position position="255"/>
    </location>
    <ligand>
        <name>substrate</name>
    </ligand>
</feature>
<dbReference type="Gene3D" id="3.20.20.540">
    <property type="entry name" value="Radical SAM ThiC family, central domain"/>
    <property type="match status" value="1"/>
</dbReference>
<name>A0A2H1E9X3_9FLAO</name>
<reference evidence="12 13" key="1">
    <citation type="submission" date="2016-11" db="EMBL/GenBank/DDBJ databases">
        <authorList>
            <person name="Jaros S."/>
            <person name="Januszkiewicz K."/>
            <person name="Wedrychowicz H."/>
        </authorList>
    </citation>
    <scope>NUCLEOTIDE SEQUENCE [LARGE SCALE GENOMIC DNA]</scope>
    <source>
        <strain evidence="12">NCIMB 2154T</strain>
    </source>
</reference>
<keyword evidence="8 10" id="KW-0411">Iron-sulfur</keyword>
<comment type="function">
    <text evidence="1 10">Catalyzes the synthesis of the hydroxymethylpyrimidine phosphate (HMP-P) moiety of thiamine from aminoimidazole ribotide (AIR) in a radical S-adenosyl-L-methionine (SAM)-dependent reaction.</text>
</comment>
<evidence type="ECO:0000256" key="9">
    <source>
        <dbReference type="ARBA" id="ARBA00023239"/>
    </source>
</evidence>
<proteinExistence type="inferred from homology"/>
<feature type="binding site" evidence="10">
    <location>
        <position position="284"/>
    </location>
    <ligand>
        <name>substrate</name>
    </ligand>
</feature>
<evidence type="ECO:0000256" key="7">
    <source>
        <dbReference type="ARBA" id="ARBA00023004"/>
    </source>
</evidence>
<dbReference type="NCBIfam" id="TIGR00190">
    <property type="entry name" value="thiC"/>
    <property type="match status" value="1"/>
</dbReference>
<dbReference type="PANTHER" id="PTHR30557">
    <property type="entry name" value="THIAMINE BIOSYNTHESIS PROTEIN THIC"/>
    <property type="match status" value="1"/>
</dbReference>
<dbReference type="PANTHER" id="PTHR30557:SF1">
    <property type="entry name" value="PHOSPHOMETHYLPYRIMIDINE SYNTHASE, CHLOROPLASTIC"/>
    <property type="match status" value="1"/>
</dbReference>
<dbReference type="NCBIfam" id="NF009895">
    <property type="entry name" value="PRK13352.1"/>
    <property type="match status" value="1"/>
</dbReference>
<dbReference type="NCBIfam" id="NF006763">
    <property type="entry name" value="PRK09284.1"/>
    <property type="match status" value="1"/>
</dbReference>
<dbReference type="SFLD" id="SFLDS00113">
    <property type="entry name" value="Radical_SAM_Phosphomethylpyrim"/>
    <property type="match status" value="1"/>
</dbReference>
<dbReference type="GO" id="GO:0009229">
    <property type="term" value="P:thiamine diphosphate biosynthetic process"/>
    <property type="evidence" value="ECO:0007669"/>
    <property type="project" value="UniProtKB-UniRule"/>
</dbReference>
<dbReference type="InterPro" id="IPR038521">
    <property type="entry name" value="ThiC/Bza_core_dom"/>
</dbReference>
<feature type="binding site" evidence="10">
    <location>
        <begin position="381"/>
        <end position="384"/>
    </location>
    <ligand>
        <name>substrate</name>
    </ligand>
</feature>
<keyword evidence="9 10" id="KW-0456">Lyase</keyword>
<accession>A0A2H1E9X3</accession>
<feature type="binding site" evidence="10">
    <location>
        <position position="488"/>
    </location>
    <ligand>
        <name>Zn(2+)</name>
        <dbReference type="ChEBI" id="CHEBI:29105"/>
    </ligand>
</feature>
<keyword evidence="13" id="KW-1185">Reference proteome</keyword>
<dbReference type="FunFam" id="3.20.20.540:FF:000001">
    <property type="entry name" value="Phosphomethylpyrimidine synthase"/>
    <property type="match status" value="1"/>
</dbReference>
<sequence>MKKKNTAPSQAGITRQPFPSSKKVYVEGKIYPQIKVAMREILLNDTVDAITKKRTPNESVTVYDTSGPYTDANKEINIHNGLERIREPWILQRGDVEQLHTFSSKYAHERLKDEGISHLRFNHLKRPLKAKKGKNITQLHYAKRGIITPEMEYIAIRENQRIDEMTRLSKQHLGQNFGASIPNKITPEFVREEVAKGRAVIPSNINHPEAEPMILGRNFLVKINANIGNSATTSSIEEEVEKAVWACRWGADNIMDLSTGKNIHETREWILRNTPVPVGTVPIYQALEKVKGVAENLTWEIFRDTLIEQAEQGVDYFTIHAGVRLQYVPMTAKRITGIVSRGGSIMAKWCLAHHKESFLYTHFEEICAIMKAYDVAFSLGDGLRPGCIADANDEAQFAELETLGELTKIARKHEVQCFIEGPGHVPMHMIKENMDKQLEVCDEAPFYTLGPLTTDIAPGYDHITSGIGAAMIGWFGCAMLCYVTPKEHLGLPNKEDVRTGVVTYKLAAHAADLAKGHPGAQHRDDALSKARFEFRWEDQFNLSLDPELAREYHDETLPAEGAKIAHFCSMCGPKFCSMKISQEVRDFAAKNKVNDEEVFAKGMEAKSKEFKDSGSEVYL</sequence>
<keyword evidence="2 10" id="KW-0004">4Fe-4S</keyword>
<dbReference type="GO" id="GO:0009228">
    <property type="term" value="P:thiamine biosynthetic process"/>
    <property type="evidence" value="ECO:0007669"/>
    <property type="project" value="UniProtKB-UniRule"/>
</dbReference>
<evidence type="ECO:0000256" key="3">
    <source>
        <dbReference type="ARBA" id="ARBA00022691"/>
    </source>
</evidence>
<gene>
    <name evidence="10 12" type="primary">thiC</name>
    <name evidence="12" type="ORF">MARIT_1647</name>
</gene>
<feature type="binding site" evidence="10">
    <location>
        <position position="424"/>
    </location>
    <ligand>
        <name>Zn(2+)</name>
        <dbReference type="ChEBI" id="CHEBI:29105"/>
    </ligand>
</feature>
<evidence type="ECO:0000256" key="5">
    <source>
        <dbReference type="ARBA" id="ARBA00022833"/>
    </source>
</evidence>
<dbReference type="InterPro" id="IPR002817">
    <property type="entry name" value="ThiC/BzaA/B"/>
</dbReference>
<feature type="binding site" evidence="10">
    <location>
        <position position="568"/>
    </location>
    <ligand>
        <name>[4Fe-4S] cluster</name>
        <dbReference type="ChEBI" id="CHEBI:49883"/>
        <note>4Fe-4S-S-AdoMet</note>
    </ligand>
</feature>
<feature type="binding site" evidence="10">
    <location>
        <position position="571"/>
    </location>
    <ligand>
        <name>[4Fe-4S] cluster</name>
        <dbReference type="ChEBI" id="CHEBI:49883"/>
        <note>4Fe-4S-S-AdoMet</note>
    </ligand>
</feature>
<feature type="binding site" evidence="10">
    <location>
        <position position="420"/>
    </location>
    <ligand>
        <name>substrate</name>
    </ligand>
</feature>
<dbReference type="KEGG" id="tmar:MARIT_1647"/>
<evidence type="ECO:0000256" key="8">
    <source>
        <dbReference type="ARBA" id="ARBA00023014"/>
    </source>
</evidence>
<dbReference type="Pfam" id="PF01964">
    <property type="entry name" value="ThiC_Rad_SAM"/>
    <property type="match status" value="1"/>
</dbReference>
<dbReference type="STRING" id="1349785.GCA_000509405_02175"/>
<dbReference type="UniPathway" id="UPA00060"/>
<feature type="binding site" evidence="10">
    <location>
        <position position="226"/>
    </location>
    <ligand>
        <name>substrate</name>
    </ligand>
</feature>
<dbReference type="GeneID" id="47723158"/>
<dbReference type="OrthoDB" id="9805897at2"/>
<evidence type="ECO:0000256" key="4">
    <source>
        <dbReference type="ARBA" id="ARBA00022723"/>
    </source>
</evidence>
<dbReference type="Gene3D" id="6.10.250.620">
    <property type="match status" value="1"/>
</dbReference>
<evidence type="ECO:0000313" key="13">
    <source>
        <dbReference type="Proteomes" id="UP000231564"/>
    </source>
</evidence>
<evidence type="ECO:0000256" key="6">
    <source>
        <dbReference type="ARBA" id="ARBA00022977"/>
    </source>
</evidence>
<dbReference type="GO" id="GO:0070284">
    <property type="term" value="F:phosphomethylpyrimidine synthase activity"/>
    <property type="evidence" value="ECO:0007669"/>
    <property type="project" value="UniProtKB-EC"/>
</dbReference>
<feature type="binding site" evidence="10">
    <location>
        <position position="320"/>
    </location>
    <ligand>
        <name>substrate</name>
    </ligand>
</feature>
<dbReference type="InterPro" id="IPR025747">
    <property type="entry name" value="ThiC-associated_dom"/>
</dbReference>
<feature type="domain" description="ThiC-associated" evidence="11">
    <location>
        <begin position="17"/>
        <end position="97"/>
    </location>
</feature>
<evidence type="ECO:0000313" key="12">
    <source>
        <dbReference type="EMBL" id="SFZ82562.1"/>
    </source>
</evidence>
<dbReference type="RefSeq" id="WP_100211216.1">
    <property type="nucleotide sequence ID" value="NZ_CP138495.1"/>
</dbReference>
<keyword evidence="4 10" id="KW-0479">Metal-binding</keyword>
<feature type="binding site" evidence="10">
    <location>
        <position position="447"/>
    </location>
    <ligand>
        <name>substrate</name>
    </ligand>
</feature>
<dbReference type="Proteomes" id="UP000231564">
    <property type="component" value="Chromosome MARIT"/>
</dbReference>
<evidence type="ECO:0000256" key="1">
    <source>
        <dbReference type="ARBA" id="ARBA00003175"/>
    </source>
</evidence>
<evidence type="ECO:0000256" key="2">
    <source>
        <dbReference type="ARBA" id="ARBA00022485"/>
    </source>
</evidence>
<dbReference type="GO" id="GO:0008270">
    <property type="term" value="F:zinc ion binding"/>
    <property type="evidence" value="ECO:0007669"/>
    <property type="project" value="UniProtKB-UniRule"/>
</dbReference>
<evidence type="ECO:0000259" key="11">
    <source>
        <dbReference type="Pfam" id="PF13667"/>
    </source>
</evidence>
<dbReference type="SFLD" id="SFLDG01114">
    <property type="entry name" value="phosphomethylpyrimidine_syntha"/>
    <property type="match status" value="1"/>
</dbReference>
<keyword evidence="7 10" id="KW-0408">Iron</keyword>
<dbReference type="EC" id="4.1.99.17" evidence="10"/>
<dbReference type="HAMAP" id="MF_00089">
    <property type="entry name" value="ThiC"/>
    <property type="match status" value="1"/>
</dbReference>
<dbReference type="AlphaFoldDB" id="A0A2H1E9X3"/>
<keyword evidence="6 10" id="KW-0784">Thiamine biosynthesis</keyword>
<dbReference type="GO" id="GO:0051539">
    <property type="term" value="F:4 iron, 4 sulfur cluster binding"/>
    <property type="evidence" value="ECO:0007669"/>
    <property type="project" value="UniProtKB-KW"/>
</dbReference>
<protein>
    <recommendedName>
        <fullName evidence="10">Phosphomethylpyrimidine synthase</fullName>
        <ecNumber evidence="10">4.1.99.17</ecNumber>
    </recommendedName>
    <alternativeName>
        <fullName evidence="10">Hydroxymethylpyrimidine phosphate synthase</fullName>
        <shortName evidence="10">HMP-P synthase</shortName>
        <shortName evidence="10">HMP-phosphate synthase</shortName>
        <shortName evidence="10">HMPP synthase</shortName>
    </alternativeName>
    <alternativeName>
        <fullName evidence="10">Thiamine biosynthesis protein ThiC</fullName>
    </alternativeName>
</protein>
<dbReference type="GO" id="GO:0005829">
    <property type="term" value="C:cytosol"/>
    <property type="evidence" value="ECO:0007669"/>
    <property type="project" value="TreeGrafter"/>
</dbReference>